<gene>
    <name evidence="2" type="ORF">ALQ04_03447</name>
</gene>
<evidence type="ECO:0000259" key="1">
    <source>
        <dbReference type="Pfam" id="PF14220"/>
    </source>
</evidence>
<dbReference type="EMBL" id="RBRE01000016">
    <property type="protein sequence ID" value="RMQ49522.1"/>
    <property type="molecule type" value="Genomic_DNA"/>
</dbReference>
<evidence type="ECO:0000313" key="3">
    <source>
        <dbReference type="Proteomes" id="UP000277236"/>
    </source>
</evidence>
<feature type="domain" description="DUF4329" evidence="1">
    <location>
        <begin position="31"/>
        <end position="166"/>
    </location>
</feature>
<organism evidence="2 3">
    <name type="scientific">Pseudomonas cichorii</name>
    <dbReference type="NCBI Taxonomy" id="36746"/>
    <lineage>
        <taxon>Bacteria</taxon>
        <taxon>Pseudomonadati</taxon>
        <taxon>Pseudomonadota</taxon>
        <taxon>Gammaproteobacteria</taxon>
        <taxon>Pseudomonadales</taxon>
        <taxon>Pseudomonadaceae</taxon>
        <taxon>Pseudomonas</taxon>
    </lineage>
</organism>
<dbReference type="Proteomes" id="UP000277236">
    <property type="component" value="Unassembled WGS sequence"/>
</dbReference>
<dbReference type="RefSeq" id="WP_122314662.1">
    <property type="nucleotide sequence ID" value="NZ_RBRE01000016.1"/>
</dbReference>
<accession>A0A3M4M6S8</accession>
<protein>
    <recommendedName>
        <fullName evidence="1">DUF4329 domain-containing protein</fullName>
    </recommendedName>
</protein>
<dbReference type="Pfam" id="PF14220">
    <property type="entry name" value="DUF4329"/>
    <property type="match status" value="1"/>
</dbReference>
<dbReference type="AlphaFoldDB" id="A0A3M4M6S8"/>
<reference evidence="2 3" key="1">
    <citation type="submission" date="2018-08" db="EMBL/GenBank/DDBJ databases">
        <title>Recombination of ecologically and evolutionarily significant loci maintains genetic cohesion in the Pseudomonas syringae species complex.</title>
        <authorList>
            <person name="Dillon M."/>
            <person name="Thakur S."/>
            <person name="Almeida R.N.D."/>
            <person name="Weir B.S."/>
            <person name="Guttman D.S."/>
        </authorList>
    </citation>
    <scope>NUCLEOTIDE SEQUENCE [LARGE SCALE GENOMIC DNA]</scope>
    <source>
        <strain evidence="2 3">ICMP 3353</strain>
    </source>
</reference>
<proteinExistence type="predicted"/>
<dbReference type="InterPro" id="IPR025479">
    <property type="entry name" value="DUF4329"/>
</dbReference>
<comment type="caution">
    <text evidence="2">The sequence shown here is derived from an EMBL/GenBank/DDBJ whole genome shotgun (WGS) entry which is preliminary data.</text>
</comment>
<sequence>MQPRSLRTRRSVPHASYPRMPALSLPFDHPDEVARYVHKVIGNRRDREYGGFILVRGDGKYVATEPMAGKTFQFDPNEVFPRHEEEGYVFYPAGHSDYAIYHSHPSFSAGLDDWSEAEKASYQNSLSVADIHAVIDDYEYCSVTYLSGPDGSLIRYTLSGSDAEKALFTRVSGPVDRPHRCDLSEVHMGLRAKTLMPSDLVRMLAQAGELHVIVTSRLWGWPGRVANDWRPYPDMTPPVFCDTAWPPEPLSLSPEFTSADEAALYMHGLIDARTHAPAVGFLLVDPDRGVYRVAEPVLDDGSMVYAPCSVFHPDDYYRPALPEGYRIDGMYFAPDTVLPEGVSQERHNFFQPDDLHRMFEYRYRPARPSKLIPVRYGFTMSEVYFSSPDGALLGYTPSHSVEEYQLLRQVSRIYSGSESVQARLAAGTLDSAGFVRMVAQAGRLRVIRSSRNWPQTGVVERS</sequence>
<evidence type="ECO:0000313" key="2">
    <source>
        <dbReference type="EMBL" id="RMQ49522.1"/>
    </source>
</evidence>
<name>A0A3M4M6S8_PSECI</name>
<dbReference type="OrthoDB" id="7029244at2"/>